<dbReference type="PANTHER" id="PTHR38111">
    <property type="entry name" value="ZN(2)-C6 FUNGAL-TYPE DOMAIN-CONTAINING PROTEIN-RELATED"/>
    <property type="match status" value="1"/>
</dbReference>
<feature type="coiled-coil region" evidence="1">
    <location>
        <begin position="434"/>
        <end position="466"/>
    </location>
</feature>
<keyword evidence="4" id="KW-1185">Reference proteome</keyword>
<evidence type="ECO:0000313" key="4">
    <source>
        <dbReference type="Proteomes" id="UP000308549"/>
    </source>
</evidence>
<evidence type="ECO:0000256" key="1">
    <source>
        <dbReference type="SAM" id="Coils"/>
    </source>
</evidence>
<dbReference type="InterPro" id="IPR053178">
    <property type="entry name" value="Osmoadaptation_assoc"/>
</dbReference>
<sequence length="524" mass="58260">MPTTGIDNSFPFVISNGPKPPRSARALIRKQAMRDAGVARRKKGGHGRVNIRQPIVHNDEAADPNASNGRFNASMGSAASETFSSEAQDTSSPETSQSSATLVDVDTIVPRNVTDMSVSKRRPRRFNLLSSNPSTCPAYQAVRSRFGVELTDLAVLTNFNVGKSTIAMLSADPSRLVSVLGQHQWSYLQYVPARYGHSECLTAATDVLLAKAQQVLTSSEPRTILCNRLYSKALCSLQHALSDECMAVDADVLAATQLLSLHELLDSSRQTAWSHHVDGSARLMKHRSPSRFRTEYEKSLLAAHVGAVMSESLVNNVHCYLEQPEWIDLYSSLRQDGSFLTDRDGLAITVRRAMFSLPGIWHDVGEVVNSPGYYICVPMDALEKRCRKSHKALLDWLEDYKSHCVRLSLAQPPASEIALRRELFGLAMECLVIVKRLLAAVRETDRQLLEMEVQALAHLILDLQKQPSPKHSWLFSGIEVGVASSMLLTKDQWEEDVSHKGAEERIQASRNRYNAWNNSIRMSH</sequence>
<feature type="region of interest" description="Disordered" evidence="2">
    <location>
        <begin position="53"/>
        <end position="100"/>
    </location>
</feature>
<gene>
    <name evidence="3" type="ORF">B0A50_04225</name>
</gene>
<protein>
    <submittedName>
        <fullName evidence="3">Uncharacterized protein</fullName>
    </submittedName>
</protein>
<evidence type="ECO:0000313" key="3">
    <source>
        <dbReference type="EMBL" id="TKA26779.1"/>
    </source>
</evidence>
<comment type="caution">
    <text evidence="3">The sequence shown here is derived from an EMBL/GenBank/DDBJ whole genome shotgun (WGS) entry which is preliminary data.</text>
</comment>
<proteinExistence type="predicted"/>
<organism evidence="3 4">
    <name type="scientific">Salinomyces thailandicus</name>
    <dbReference type="NCBI Taxonomy" id="706561"/>
    <lineage>
        <taxon>Eukaryota</taxon>
        <taxon>Fungi</taxon>
        <taxon>Dikarya</taxon>
        <taxon>Ascomycota</taxon>
        <taxon>Pezizomycotina</taxon>
        <taxon>Dothideomycetes</taxon>
        <taxon>Dothideomycetidae</taxon>
        <taxon>Mycosphaerellales</taxon>
        <taxon>Teratosphaeriaceae</taxon>
        <taxon>Salinomyces</taxon>
    </lineage>
</organism>
<accession>A0A4V5N488</accession>
<dbReference type="Proteomes" id="UP000308549">
    <property type="component" value="Unassembled WGS sequence"/>
</dbReference>
<keyword evidence="1" id="KW-0175">Coiled coil</keyword>
<reference evidence="3 4" key="1">
    <citation type="submission" date="2017-03" db="EMBL/GenBank/DDBJ databases">
        <title>Genomes of endolithic fungi from Antarctica.</title>
        <authorList>
            <person name="Coleine C."/>
            <person name="Masonjones S."/>
            <person name="Stajich J.E."/>
        </authorList>
    </citation>
    <scope>NUCLEOTIDE SEQUENCE [LARGE SCALE GENOMIC DNA]</scope>
    <source>
        <strain evidence="3 4">CCFEE 6315</strain>
    </source>
</reference>
<dbReference type="OrthoDB" id="5126878at2759"/>
<evidence type="ECO:0000256" key="2">
    <source>
        <dbReference type="SAM" id="MobiDB-lite"/>
    </source>
</evidence>
<name>A0A4V5N488_9PEZI</name>
<dbReference type="PANTHER" id="PTHR38111:SF6">
    <property type="entry name" value="FINGER DOMAIN PROTEIN, PUTATIVE (AFU_ORTHOLOGUE AFUA_8G01940)-RELATED"/>
    <property type="match status" value="1"/>
</dbReference>
<feature type="compositionally biased region" description="Polar residues" evidence="2">
    <location>
        <begin position="65"/>
        <end position="100"/>
    </location>
</feature>
<dbReference type="AlphaFoldDB" id="A0A4V5N488"/>
<dbReference type="EMBL" id="NAJL01000026">
    <property type="protein sequence ID" value="TKA26779.1"/>
    <property type="molecule type" value="Genomic_DNA"/>
</dbReference>